<dbReference type="FunFam" id="3.30.160.60:FF:001437">
    <property type="entry name" value="Zinc finger protein 594"/>
    <property type="match status" value="1"/>
</dbReference>
<comment type="similarity">
    <text evidence="2">Belongs to the krueppel C2H2-type zinc-finger protein family.</text>
</comment>
<organism evidence="13 14">
    <name type="scientific">Dromaius novaehollandiae</name>
    <name type="common">Emu</name>
    <dbReference type="NCBI Taxonomy" id="8790"/>
    <lineage>
        <taxon>Eukaryota</taxon>
        <taxon>Metazoa</taxon>
        <taxon>Chordata</taxon>
        <taxon>Craniata</taxon>
        <taxon>Vertebrata</taxon>
        <taxon>Euteleostomi</taxon>
        <taxon>Archelosauria</taxon>
        <taxon>Archosauria</taxon>
        <taxon>Dinosauria</taxon>
        <taxon>Saurischia</taxon>
        <taxon>Theropoda</taxon>
        <taxon>Coelurosauria</taxon>
        <taxon>Aves</taxon>
        <taxon>Palaeognathae</taxon>
        <taxon>Casuariiformes</taxon>
        <taxon>Dromaiidae</taxon>
        <taxon>Dromaius</taxon>
    </lineage>
</organism>
<keyword evidence="5 11" id="KW-0863">Zinc-finger</keyword>
<evidence type="ECO:0000259" key="12">
    <source>
        <dbReference type="PROSITE" id="PS50157"/>
    </source>
</evidence>
<evidence type="ECO:0000256" key="2">
    <source>
        <dbReference type="ARBA" id="ARBA00006991"/>
    </source>
</evidence>
<keyword evidence="7" id="KW-0805">Transcription regulation</keyword>
<feature type="domain" description="C2H2-type" evidence="12">
    <location>
        <begin position="217"/>
        <end position="244"/>
    </location>
</feature>
<dbReference type="GO" id="GO:0008270">
    <property type="term" value="F:zinc ion binding"/>
    <property type="evidence" value="ECO:0007669"/>
    <property type="project" value="UniProtKB-KW"/>
</dbReference>
<evidence type="ECO:0000256" key="7">
    <source>
        <dbReference type="ARBA" id="ARBA00023015"/>
    </source>
</evidence>
<dbReference type="FunFam" id="3.30.160.60:FF:001498">
    <property type="entry name" value="Zinc finger protein 404"/>
    <property type="match status" value="1"/>
</dbReference>
<keyword evidence="6" id="KW-0862">Zinc</keyword>
<dbReference type="Gene3D" id="3.30.160.60">
    <property type="entry name" value="Classic Zinc Finger"/>
    <property type="match status" value="5"/>
</dbReference>
<feature type="domain" description="C2H2-type" evidence="12">
    <location>
        <begin position="133"/>
        <end position="160"/>
    </location>
</feature>
<comment type="subcellular location">
    <subcellularLocation>
        <location evidence="1">Nucleus</location>
    </subcellularLocation>
</comment>
<reference evidence="13" key="2">
    <citation type="submission" date="2025-09" db="UniProtKB">
        <authorList>
            <consortium name="Ensembl"/>
        </authorList>
    </citation>
    <scope>IDENTIFICATION</scope>
</reference>
<evidence type="ECO:0000256" key="10">
    <source>
        <dbReference type="ARBA" id="ARBA00023242"/>
    </source>
</evidence>
<reference evidence="13" key="1">
    <citation type="submission" date="2025-08" db="UniProtKB">
        <authorList>
            <consortium name="Ensembl"/>
        </authorList>
    </citation>
    <scope>IDENTIFICATION</scope>
</reference>
<dbReference type="FunFam" id="3.30.160.60:FF:000914">
    <property type="entry name" value="Zinc finger protein 16"/>
    <property type="match status" value="1"/>
</dbReference>
<dbReference type="GO" id="GO:0005634">
    <property type="term" value="C:nucleus"/>
    <property type="evidence" value="ECO:0007669"/>
    <property type="project" value="UniProtKB-SubCell"/>
</dbReference>
<keyword evidence="3" id="KW-0479">Metal-binding</keyword>
<evidence type="ECO:0000313" key="14">
    <source>
        <dbReference type="Proteomes" id="UP000694423"/>
    </source>
</evidence>
<feature type="domain" description="C2H2-type" evidence="12">
    <location>
        <begin position="104"/>
        <end position="132"/>
    </location>
</feature>
<dbReference type="InterPro" id="IPR050826">
    <property type="entry name" value="Krueppel_C2H2_ZnFinger"/>
</dbReference>
<keyword evidence="8" id="KW-0238">DNA-binding</keyword>
<feature type="domain" description="C2H2-type" evidence="12">
    <location>
        <begin position="161"/>
        <end position="188"/>
    </location>
</feature>
<dbReference type="InterPro" id="IPR013087">
    <property type="entry name" value="Znf_C2H2_type"/>
</dbReference>
<keyword evidence="9" id="KW-0804">Transcription</keyword>
<name>A0A8C4IVA6_DRONO</name>
<keyword evidence="14" id="KW-1185">Reference proteome</keyword>
<evidence type="ECO:0000256" key="5">
    <source>
        <dbReference type="ARBA" id="ARBA00022771"/>
    </source>
</evidence>
<dbReference type="PROSITE" id="PS00028">
    <property type="entry name" value="ZINC_FINGER_C2H2_1"/>
    <property type="match status" value="5"/>
</dbReference>
<keyword evidence="10" id="KW-0539">Nucleus</keyword>
<evidence type="ECO:0000256" key="1">
    <source>
        <dbReference type="ARBA" id="ARBA00004123"/>
    </source>
</evidence>
<dbReference type="PANTHER" id="PTHR24377">
    <property type="entry name" value="IP01015P-RELATED"/>
    <property type="match status" value="1"/>
</dbReference>
<dbReference type="GO" id="GO:0003677">
    <property type="term" value="F:DNA binding"/>
    <property type="evidence" value="ECO:0007669"/>
    <property type="project" value="UniProtKB-KW"/>
</dbReference>
<dbReference type="SMART" id="SM00355">
    <property type="entry name" value="ZnF_C2H2"/>
    <property type="match status" value="5"/>
</dbReference>
<accession>A0A8C4IVA6</accession>
<dbReference type="Proteomes" id="UP000694423">
    <property type="component" value="Unplaced"/>
</dbReference>
<proteinExistence type="inferred from homology"/>
<dbReference type="FunFam" id="3.30.160.60:FF:002716">
    <property type="entry name" value="Zinc finger protein 212"/>
    <property type="match status" value="1"/>
</dbReference>
<dbReference type="FunFam" id="3.30.160.60:FF:000295">
    <property type="entry name" value="zinc finger protein 19"/>
    <property type="match status" value="1"/>
</dbReference>
<evidence type="ECO:0000256" key="6">
    <source>
        <dbReference type="ARBA" id="ARBA00022833"/>
    </source>
</evidence>
<keyword evidence="4" id="KW-0677">Repeat</keyword>
<evidence type="ECO:0000256" key="4">
    <source>
        <dbReference type="ARBA" id="ARBA00022737"/>
    </source>
</evidence>
<protein>
    <recommendedName>
        <fullName evidence="12">C2H2-type domain-containing protein</fullName>
    </recommendedName>
</protein>
<evidence type="ECO:0000256" key="8">
    <source>
        <dbReference type="ARBA" id="ARBA00023125"/>
    </source>
</evidence>
<sequence>MLQTIPPFLLPLDKPFSQSSSAWVTQCSVISYQTTNLRLVPDISPHYTRDQLFFLPEQDPVHPRRSERVQRTPLGKRQSRVTLCGKSFRRLPDTSQQRSPAKPFGCADDCGKSFSVSSALTRHQRVHTGEKPYECAACGKSFSQSSELMKHQRVHTGEKPYECSECGKSFTVSSALIQHRRFHLGERPYGCTECGKSFTVSSHLIQHRRFHTGERPYECTECGKSFLWRSALLRHHRVHTGERPYPSLCPAAEQGPGSPSYYTATLQTWERKTRAVFVSVC</sequence>
<dbReference type="Ensembl" id="ENSDNVT00000000346.1">
    <property type="protein sequence ID" value="ENSDNVP00000000272.1"/>
    <property type="gene ID" value="ENSDNVG00000000214.1"/>
</dbReference>
<evidence type="ECO:0000256" key="11">
    <source>
        <dbReference type="PROSITE-ProRule" id="PRU00042"/>
    </source>
</evidence>
<feature type="domain" description="C2H2-type" evidence="12">
    <location>
        <begin position="189"/>
        <end position="216"/>
    </location>
</feature>
<dbReference type="InterPro" id="IPR036236">
    <property type="entry name" value="Znf_C2H2_sf"/>
</dbReference>
<dbReference type="Pfam" id="PF00096">
    <property type="entry name" value="zf-C2H2"/>
    <property type="match status" value="5"/>
</dbReference>
<dbReference type="AlphaFoldDB" id="A0A8C4IVA6"/>
<dbReference type="PROSITE" id="PS50157">
    <property type="entry name" value="ZINC_FINGER_C2H2_2"/>
    <property type="match status" value="5"/>
</dbReference>
<evidence type="ECO:0000256" key="9">
    <source>
        <dbReference type="ARBA" id="ARBA00023163"/>
    </source>
</evidence>
<dbReference type="SUPFAM" id="SSF57667">
    <property type="entry name" value="beta-beta-alpha zinc fingers"/>
    <property type="match status" value="3"/>
</dbReference>
<evidence type="ECO:0000313" key="13">
    <source>
        <dbReference type="Ensembl" id="ENSDNVP00000000272.1"/>
    </source>
</evidence>
<evidence type="ECO:0000256" key="3">
    <source>
        <dbReference type="ARBA" id="ARBA00022723"/>
    </source>
</evidence>